<sequence>MHRAIELWRDCKSKVKHKYFTPYKCNRSWLFAHCLAEVDEDQWPVLVEYWSSKDVKASVDLLYLLYSSIELLCFWDFDGYDCREIVNARADLFLSFVCN</sequence>
<proteinExistence type="predicted"/>
<dbReference type="Proteomes" id="UP001630127">
    <property type="component" value="Unassembled WGS sequence"/>
</dbReference>
<gene>
    <name evidence="1" type="ORF">ACH5RR_029466</name>
</gene>
<dbReference type="EMBL" id="JBJUIK010000012">
    <property type="protein sequence ID" value="KAL3510065.1"/>
    <property type="molecule type" value="Genomic_DNA"/>
</dbReference>
<reference evidence="1 2" key="1">
    <citation type="submission" date="2024-11" db="EMBL/GenBank/DDBJ databases">
        <title>A near-complete genome assembly of Cinchona calisaya.</title>
        <authorList>
            <person name="Lian D.C."/>
            <person name="Zhao X.W."/>
            <person name="Wei L."/>
        </authorList>
    </citation>
    <scope>NUCLEOTIDE SEQUENCE [LARGE SCALE GENOMIC DNA]</scope>
    <source>
        <tissue evidence="1">Nenye</tissue>
    </source>
</reference>
<name>A0ABD2YRQ8_9GENT</name>
<comment type="caution">
    <text evidence="1">The sequence shown here is derived from an EMBL/GenBank/DDBJ whole genome shotgun (WGS) entry which is preliminary data.</text>
</comment>
<keyword evidence="2" id="KW-1185">Reference proteome</keyword>
<accession>A0ABD2YRQ8</accession>
<evidence type="ECO:0000313" key="2">
    <source>
        <dbReference type="Proteomes" id="UP001630127"/>
    </source>
</evidence>
<organism evidence="1 2">
    <name type="scientific">Cinchona calisaya</name>
    <dbReference type="NCBI Taxonomy" id="153742"/>
    <lineage>
        <taxon>Eukaryota</taxon>
        <taxon>Viridiplantae</taxon>
        <taxon>Streptophyta</taxon>
        <taxon>Embryophyta</taxon>
        <taxon>Tracheophyta</taxon>
        <taxon>Spermatophyta</taxon>
        <taxon>Magnoliopsida</taxon>
        <taxon>eudicotyledons</taxon>
        <taxon>Gunneridae</taxon>
        <taxon>Pentapetalae</taxon>
        <taxon>asterids</taxon>
        <taxon>lamiids</taxon>
        <taxon>Gentianales</taxon>
        <taxon>Rubiaceae</taxon>
        <taxon>Cinchonoideae</taxon>
        <taxon>Cinchoneae</taxon>
        <taxon>Cinchona</taxon>
    </lineage>
</organism>
<evidence type="ECO:0000313" key="1">
    <source>
        <dbReference type="EMBL" id="KAL3510065.1"/>
    </source>
</evidence>
<dbReference type="AlphaFoldDB" id="A0ABD2YRQ8"/>
<protein>
    <submittedName>
        <fullName evidence="1">Uncharacterized protein</fullName>
    </submittedName>
</protein>